<evidence type="ECO:0000313" key="3">
    <source>
        <dbReference type="EMBL" id="MFC5403613.1"/>
    </source>
</evidence>
<evidence type="ECO:0000313" key="4">
    <source>
        <dbReference type="Proteomes" id="UP001596113"/>
    </source>
</evidence>
<sequence>MKKIFNSVLAFIVLFTFLPSFASNTYAAPNAVTLSEQTTIGAARVTFNQINTLVGTLDTSVIPAANLRYNIERVNSAGVVQESNLGQSAGISVGAAGTAAPLTISGVTLYKGINKITLYNSSATAVQDVYYIEVRDANYFSFPSEQYLASSARIVLDDRVNLSGTINNVIGSSISYSVYQIVMNGSTEDVVNKNENQNANITLNGNSLNVLSLQLFPGLNKITFKGLQGLTEVSNSIYIEYRNSPTLYDLKANIDGQNFDIQEVGTTVINSTASRNRAQYDISITGKAPNADRVTVISNGNSYSYTVSSTNGWQFAVSPVNVKKGKNTITIRVYNKNQMSETTRDIAFYNGEVTFYDLQLQSTTGGATPTVNSVPLDNSPNFSVKSNDLISVTGRVILPYKEVVTPDPDGSGPATATIAYYPDTRSVTNLIGANGAKLEIQQNNGSYTPITDVALESLPPTSATQFVTVKFSYDLPSLAGTGTSLFNTSYSLRLHGFNWVKSPNGMDETGLFTYRLRNSGEAFISQVNYLTGYSSTTTPADLEALTGSSLNGSSVFSLPIGVEFLIANPTALGTGGTTLPATIPAGLIKLASVKPSTGSLTSNGDNTGTSDPTKDYSYLQLASTPYYVTKTVDGKEQQFLRVFMKIVKLPTSGGQTLTFALDNTVNPNVSTTPETANINLLFGPFARFNKVFDGMKVDYDTTISSAAGKTYLLDTTFNFLKGELVNVSNPSDIRYKAGTGGSQTVFFYINNIEVKLDADPSTPTKFTIDSDPTNMSNAFDAIFKGGDNTFRFVFRTAKNNYEKTMKVTLVPTNLPQIPVPGSTGVFPYSVNSIVPIANDPKFEKQGTIYTTKEAKMNIYGSFDFIDLGSTQSGIDGILNAMSTAEKNNYKIKIVTDTATYTWTLNNKFESADAAHIPLNASGTANPDVAVYYNLVDQTFAFMLQNQNVPADGSSKVYNIYVYNSGESGPKAQYRLEIDPTSIPYTVLAPVTERRTMNQNYVEVILTSPGAEKVTINKIPARKITYLNYANMIGGVPEKISAFSALVTGLKPNKDTSIDLVISRGTESIKDSFKVKYASENIPGAQYMEQIKKSHKLFEGKFSLTLPSTNLIRRDYNTPENLKGQVYTNNNILFGIANPADGVLDRNDFTAVPANYDLQVDLGNTYFSASFPSRFIKVSPVFWTDAGQADNQTTAEYDPTNAGIDPYPIEVEEGAAQTFYYNRDSKRELVPAKRGTLTLTYDNSVRQGASTVVTVFRFDPFAKQWENIGGVVNEKKASITVPFDRFGYYVVAKLGYGFNDVNDHPYARDSLEAVYSKGVMNAEDPTGVFGTDLYVTRGEFTRMIVKALDMPLNYFGEKHFIDATGDEQYVNMNDKWDFRYIETAARAGFVRGSQPRVFEPYNTITRQDATVMLAKALNLKLDTNTASVQKALQKAFIDEANISFYAKPSVAAVIKKGFIKGTPRDANDPKKGMVFEPQAKLLRSDAAIIISKVMIDLKKLPKIYM</sequence>
<keyword evidence="1" id="KW-0732">Signal</keyword>
<accession>A0ABW0HSV4</accession>
<feature type="domain" description="SLH" evidence="2">
    <location>
        <begin position="1363"/>
        <end position="1426"/>
    </location>
</feature>
<gene>
    <name evidence="3" type="ORF">ACFPOF_12795</name>
</gene>
<name>A0ABW0HSV4_9BACL</name>
<dbReference type="RefSeq" id="WP_378133112.1">
    <property type="nucleotide sequence ID" value="NZ_JBHSMI010000023.1"/>
</dbReference>
<reference evidence="4" key="1">
    <citation type="journal article" date="2019" name="Int. J. Syst. Evol. Microbiol.">
        <title>The Global Catalogue of Microorganisms (GCM) 10K type strain sequencing project: providing services to taxonomists for standard genome sequencing and annotation.</title>
        <authorList>
            <consortium name="The Broad Institute Genomics Platform"/>
            <consortium name="The Broad Institute Genome Sequencing Center for Infectious Disease"/>
            <person name="Wu L."/>
            <person name="Ma J."/>
        </authorList>
    </citation>
    <scope>NUCLEOTIDE SEQUENCE [LARGE SCALE GENOMIC DNA]</scope>
    <source>
        <strain evidence="4">CGMCC 1.18575</strain>
    </source>
</reference>
<dbReference type="Pfam" id="PF00395">
    <property type="entry name" value="SLH"/>
    <property type="match status" value="2"/>
</dbReference>
<feature type="chain" id="PRO_5045417527" evidence="1">
    <location>
        <begin position="23"/>
        <end position="1504"/>
    </location>
</feature>
<protein>
    <submittedName>
        <fullName evidence="3">S-layer homology domain-containing protein</fullName>
    </submittedName>
</protein>
<organism evidence="3 4">
    <name type="scientific">Cohnella soli</name>
    <dbReference type="NCBI Taxonomy" id="425005"/>
    <lineage>
        <taxon>Bacteria</taxon>
        <taxon>Bacillati</taxon>
        <taxon>Bacillota</taxon>
        <taxon>Bacilli</taxon>
        <taxon>Bacillales</taxon>
        <taxon>Paenibacillaceae</taxon>
        <taxon>Cohnella</taxon>
    </lineage>
</organism>
<evidence type="ECO:0000259" key="2">
    <source>
        <dbReference type="PROSITE" id="PS51272"/>
    </source>
</evidence>
<dbReference type="InterPro" id="IPR001119">
    <property type="entry name" value="SLH_dom"/>
</dbReference>
<comment type="caution">
    <text evidence="3">The sequence shown here is derived from an EMBL/GenBank/DDBJ whole genome shotgun (WGS) entry which is preliminary data.</text>
</comment>
<dbReference type="PROSITE" id="PS51272">
    <property type="entry name" value="SLH"/>
    <property type="match status" value="3"/>
</dbReference>
<feature type="domain" description="SLH" evidence="2">
    <location>
        <begin position="1293"/>
        <end position="1357"/>
    </location>
</feature>
<evidence type="ECO:0000256" key="1">
    <source>
        <dbReference type="SAM" id="SignalP"/>
    </source>
</evidence>
<feature type="domain" description="SLH" evidence="2">
    <location>
        <begin position="1432"/>
        <end position="1503"/>
    </location>
</feature>
<keyword evidence="4" id="KW-1185">Reference proteome</keyword>
<proteinExistence type="predicted"/>
<dbReference type="Proteomes" id="UP001596113">
    <property type="component" value="Unassembled WGS sequence"/>
</dbReference>
<feature type="signal peptide" evidence="1">
    <location>
        <begin position="1"/>
        <end position="22"/>
    </location>
</feature>
<dbReference type="EMBL" id="JBHSMI010000023">
    <property type="protein sequence ID" value="MFC5403613.1"/>
    <property type="molecule type" value="Genomic_DNA"/>
</dbReference>